<feature type="non-terminal residue" evidence="1">
    <location>
        <position position="266"/>
    </location>
</feature>
<proteinExistence type="predicted"/>
<gene>
    <name evidence="1" type="ORF">LCGC14_1324490</name>
</gene>
<comment type="caution">
    <text evidence="1">The sequence shown here is derived from an EMBL/GenBank/DDBJ whole genome shotgun (WGS) entry which is preliminary data.</text>
</comment>
<reference evidence="1" key="1">
    <citation type="journal article" date="2015" name="Nature">
        <title>Complex archaea that bridge the gap between prokaryotes and eukaryotes.</title>
        <authorList>
            <person name="Spang A."/>
            <person name="Saw J.H."/>
            <person name="Jorgensen S.L."/>
            <person name="Zaremba-Niedzwiedzka K."/>
            <person name="Martijn J."/>
            <person name="Lind A.E."/>
            <person name="van Eijk R."/>
            <person name="Schleper C."/>
            <person name="Guy L."/>
            <person name="Ettema T.J."/>
        </authorList>
    </citation>
    <scope>NUCLEOTIDE SEQUENCE</scope>
</reference>
<dbReference type="AlphaFoldDB" id="A0A0F9MZD2"/>
<evidence type="ECO:0000313" key="1">
    <source>
        <dbReference type="EMBL" id="KKM81955.1"/>
    </source>
</evidence>
<sequence>MNAYNDLDALKRNLDPSGSASNFGTGHDTELLALLLASSRMEDRYTNRHFYVDATTRYYNGRGRTVFIDDLLSVTTLKTDEDGDGTFENTLASTDYFLYPLNRLPYTIVEINPNGDFGSLGSGIQKGLEIAGNFGYGDGVSTSPYVNSTSLLNEVGNITASVTSFTVDDGTDFGEGQTILLDSEQMYVPSISTNSLTVTRGVNGTTAATHDNDTTIYIYVYPAPIEEACLIQAMRWWSRKDTSFADVISVPELGGFGVTKGLDPDV</sequence>
<accession>A0A0F9MZD2</accession>
<dbReference type="EMBL" id="LAZR01007935">
    <property type="protein sequence ID" value="KKM81955.1"/>
    <property type="molecule type" value="Genomic_DNA"/>
</dbReference>
<organism evidence="1">
    <name type="scientific">marine sediment metagenome</name>
    <dbReference type="NCBI Taxonomy" id="412755"/>
    <lineage>
        <taxon>unclassified sequences</taxon>
        <taxon>metagenomes</taxon>
        <taxon>ecological metagenomes</taxon>
    </lineage>
</organism>
<protein>
    <submittedName>
        <fullName evidence="1">Uncharacterized protein</fullName>
    </submittedName>
</protein>
<name>A0A0F9MZD2_9ZZZZ</name>